<proteinExistence type="predicted"/>
<keyword evidence="1" id="KW-0677">Repeat</keyword>
<dbReference type="Proteomes" id="UP000236291">
    <property type="component" value="Unassembled WGS sequence"/>
</dbReference>
<evidence type="ECO:0000313" key="4">
    <source>
        <dbReference type="Proteomes" id="UP000236291"/>
    </source>
</evidence>
<dbReference type="STRING" id="57577.A0A2K3N2M3"/>
<dbReference type="AlphaFoldDB" id="A0A2K3N2M3"/>
<dbReference type="SUPFAM" id="SSF55753">
    <property type="entry name" value="Actin depolymerizing proteins"/>
    <property type="match status" value="1"/>
</dbReference>
<reference evidence="3 4" key="2">
    <citation type="journal article" date="2017" name="Front. Plant Sci.">
        <title>Gene Classification and Mining of Molecular Markers Useful in Red Clover (Trifolium pratense) Breeding.</title>
        <authorList>
            <person name="Istvanek J."/>
            <person name="Dluhosova J."/>
            <person name="Dluhos P."/>
            <person name="Patkova L."/>
            <person name="Nedelnik J."/>
            <person name="Repkova J."/>
        </authorList>
    </citation>
    <scope>NUCLEOTIDE SEQUENCE [LARGE SCALE GENOMIC DNA]</scope>
    <source>
        <strain evidence="4">cv. Tatra</strain>
        <tissue evidence="3">Young leaves</tissue>
    </source>
</reference>
<reference evidence="3 4" key="1">
    <citation type="journal article" date="2014" name="Am. J. Bot.">
        <title>Genome assembly and annotation for red clover (Trifolium pratense; Fabaceae).</title>
        <authorList>
            <person name="Istvanek J."/>
            <person name="Jaros M."/>
            <person name="Krenek A."/>
            <person name="Repkova J."/>
        </authorList>
    </citation>
    <scope>NUCLEOTIDE SEQUENCE [LARGE SCALE GENOMIC DNA]</scope>
    <source>
        <strain evidence="4">cv. Tatra</strain>
        <tissue evidence="3">Young leaves</tissue>
    </source>
</reference>
<dbReference type="PANTHER" id="PTHR11977:SF51">
    <property type="entry name" value="PROTEIN FLIGHTLESS-1 HOMOLOG"/>
    <property type="match status" value="1"/>
</dbReference>
<name>A0A2K3N2M3_TRIPR</name>
<dbReference type="ExpressionAtlas" id="A0A2K3N2M3">
    <property type="expression patterns" value="baseline"/>
</dbReference>
<dbReference type="InterPro" id="IPR029006">
    <property type="entry name" value="ADF-H/Gelsolin-like_dom_sf"/>
</dbReference>
<dbReference type="EMBL" id="ASHM01015393">
    <property type="protein sequence ID" value="PNX97298.1"/>
    <property type="molecule type" value="Genomic_DNA"/>
</dbReference>
<dbReference type="Gene3D" id="3.40.20.10">
    <property type="entry name" value="Severin"/>
    <property type="match status" value="1"/>
</dbReference>
<comment type="caution">
    <text evidence="3">The sequence shown here is derived from an EMBL/GenBank/DDBJ whole genome shotgun (WGS) entry which is preliminary data.</text>
</comment>
<evidence type="ECO:0000259" key="2">
    <source>
        <dbReference type="Pfam" id="PF00626"/>
    </source>
</evidence>
<protein>
    <submittedName>
        <fullName evidence="3">Villin-2-like protein</fullName>
    </submittedName>
</protein>
<sequence>MRQEKSLPGSCGFGICRKCLSKKEHLAMSSATKVWDPAFQGAGQRLYPLRTEIWRIENFQPVPLPKSEYGKFYMGDSYIILQTTQGKGGAYYYDLHFWIGKDTSQ</sequence>
<accession>A0A2K3N2M3</accession>
<dbReference type="InterPro" id="IPR007122">
    <property type="entry name" value="Villin/Gelsolin"/>
</dbReference>
<dbReference type="Pfam" id="PF00626">
    <property type="entry name" value="Gelsolin"/>
    <property type="match status" value="1"/>
</dbReference>
<organism evidence="3 4">
    <name type="scientific">Trifolium pratense</name>
    <name type="common">Red clover</name>
    <dbReference type="NCBI Taxonomy" id="57577"/>
    <lineage>
        <taxon>Eukaryota</taxon>
        <taxon>Viridiplantae</taxon>
        <taxon>Streptophyta</taxon>
        <taxon>Embryophyta</taxon>
        <taxon>Tracheophyta</taxon>
        <taxon>Spermatophyta</taxon>
        <taxon>Magnoliopsida</taxon>
        <taxon>eudicotyledons</taxon>
        <taxon>Gunneridae</taxon>
        <taxon>Pentapetalae</taxon>
        <taxon>rosids</taxon>
        <taxon>fabids</taxon>
        <taxon>Fabales</taxon>
        <taxon>Fabaceae</taxon>
        <taxon>Papilionoideae</taxon>
        <taxon>50 kb inversion clade</taxon>
        <taxon>NPAAA clade</taxon>
        <taxon>Hologalegina</taxon>
        <taxon>IRL clade</taxon>
        <taxon>Trifolieae</taxon>
        <taxon>Trifolium</taxon>
    </lineage>
</organism>
<dbReference type="GO" id="GO:0051014">
    <property type="term" value="P:actin filament severing"/>
    <property type="evidence" value="ECO:0007669"/>
    <property type="project" value="TreeGrafter"/>
</dbReference>
<dbReference type="GO" id="GO:0051015">
    <property type="term" value="F:actin filament binding"/>
    <property type="evidence" value="ECO:0007669"/>
    <property type="project" value="InterPro"/>
</dbReference>
<evidence type="ECO:0000313" key="3">
    <source>
        <dbReference type="EMBL" id="PNX97298.1"/>
    </source>
</evidence>
<dbReference type="PANTHER" id="PTHR11977">
    <property type="entry name" value="VILLIN"/>
    <property type="match status" value="1"/>
</dbReference>
<gene>
    <name evidence="3" type="ORF">L195_g020524</name>
</gene>
<feature type="domain" description="Gelsolin-like" evidence="2">
    <location>
        <begin position="59"/>
        <end position="104"/>
    </location>
</feature>
<feature type="non-terminal residue" evidence="3">
    <location>
        <position position="105"/>
    </location>
</feature>
<evidence type="ECO:0000256" key="1">
    <source>
        <dbReference type="ARBA" id="ARBA00022737"/>
    </source>
</evidence>
<dbReference type="InterPro" id="IPR007123">
    <property type="entry name" value="Gelsolin-like_dom"/>
</dbReference>